<accession>A0AAN6N4Y1</accession>
<organism evidence="1 2">
    <name type="scientific">Diplogelasinospora grovesii</name>
    <dbReference type="NCBI Taxonomy" id="303347"/>
    <lineage>
        <taxon>Eukaryota</taxon>
        <taxon>Fungi</taxon>
        <taxon>Dikarya</taxon>
        <taxon>Ascomycota</taxon>
        <taxon>Pezizomycotina</taxon>
        <taxon>Sordariomycetes</taxon>
        <taxon>Sordariomycetidae</taxon>
        <taxon>Sordariales</taxon>
        <taxon>Diplogelasinosporaceae</taxon>
        <taxon>Diplogelasinospora</taxon>
    </lineage>
</organism>
<name>A0AAN6N4Y1_9PEZI</name>
<dbReference type="AlphaFoldDB" id="A0AAN6N4Y1"/>
<gene>
    <name evidence="1" type="ORF">QBC46DRAFT_390535</name>
</gene>
<evidence type="ECO:0000313" key="1">
    <source>
        <dbReference type="EMBL" id="KAK3938308.1"/>
    </source>
</evidence>
<keyword evidence="2" id="KW-1185">Reference proteome</keyword>
<dbReference type="Proteomes" id="UP001303473">
    <property type="component" value="Unassembled WGS sequence"/>
</dbReference>
<comment type="caution">
    <text evidence="1">The sequence shown here is derived from an EMBL/GenBank/DDBJ whole genome shotgun (WGS) entry which is preliminary data.</text>
</comment>
<evidence type="ECO:0000313" key="2">
    <source>
        <dbReference type="Proteomes" id="UP001303473"/>
    </source>
</evidence>
<dbReference type="EMBL" id="MU853832">
    <property type="protein sequence ID" value="KAK3938308.1"/>
    <property type="molecule type" value="Genomic_DNA"/>
</dbReference>
<proteinExistence type="predicted"/>
<sequence>MNRSSLTDTQTIIMQLVFAVAAISAFVLGRMANAAPAIENRIPRLGEFQVSITPGCPLQSPERFEFGLGSESDACRTFWNNTTYAAINVEYWHPQCLLTLFNTYGCTDPGIVSGLGCWTPEGGIKAYKVACPYKTW</sequence>
<protein>
    <submittedName>
        <fullName evidence="1">Uncharacterized protein</fullName>
    </submittedName>
</protein>
<reference evidence="2" key="1">
    <citation type="journal article" date="2023" name="Mol. Phylogenet. Evol.">
        <title>Genome-scale phylogeny and comparative genomics of the fungal order Sordariales.</title>
        <authorList>
            <person name="Hensen N."/>
            <person name="Bonometti L."/>
            <person name="Westerberg I."/>
            <person name="Brannstrom I.O."/>
            <person name="Guillou S."/>
            <person name="Cros-Aarteil S."/>
            <person name="Calhoun S."/>
            <person name="Haridas S."/>
            <person name="Kuo A."/>
            <person name="Mondo S."/>
            <person name="Pangilinan J."/>
            <person name="Riley R."/>
            <person name="LaButti K."/>
            <person name="Andreopoulos B."/>
            <person name="Lipzen A."/>
            <person name="Chen C."/>
            <person name="Yan M."/>
            <person name="Daum C."/>
            <person name="Ng V."/>
            <person name="Clum A."/>
            <person name="Steindorff A."/>
            <person name="Ohm R.A."/>
            <person name="Martin F."/>
            <person name="Silar P."/>
            <person name="Natvig D.O."/>
            <person name="Lalanne C."/>
            <person name="Gautier V."/>
            <person name="Ament-Velasquez S.L."/>
            <person name="Kruys A."/>
            <person name="Hutchinson M.I."/>
            <person name="Powell A.J."/>
            <person name="Barry K."/>
            <person name="Miller A.N."/>
            <person name="Grigoriev I.V."/>
            <person name="Debuchy R."/>
            <person name="Gladieux P."/>
            <person name="Hiltunen Thoren M."/>
            <person name="Johannesson H."/>
        </authorList>
    </citation>
    <scope>NUCLEOTIDE SEQUENCE [LARGE SCALE GENOMIC DNA]</scope>
    <source>
        <strain evidence="2">CBS 340.73</strain>
    </source>
</reference>